<organism evidence="4 6">
    <name type="scientific">Mucilaginibacter rubeus</name>
    <dbReference type="NCBI Taxonomy" id="2027860"/>
    <lineage>
        <taxon>Bacteria</taxon>
        <taxon>Pseudomonadati</taxon>
        <taxon>Bacteroidota</taxon>
        <taxon>Sphingobacteriia</taxon>
        <taxon>Sphingobacteriales</taxon>
        <taxon>Sphingobacteriaceae</taxon>
        <taxon>Mucilaginibacter</taxon>
    </lineage>
</organism>
<evidence type="ECO:0000313" key="4">
    <source>
        <dbReference type="EMBL" id="QEM02037.1"/>
    </source>
</evidence>
<dbReference type="PANTHER" id="PTHR33619">
    <property type="entry name" value="POLYSACCHARIDE EXPORT PROTEIN GFCE-RELATED"/>
    <property type="match status" value="1"/>
</dbReference>
<dbReference type="Pfam" id="PF10531">
    <property type="entry name" value="SLBB"/>
    <property type="match status" value="1"/>
</dbReference>
<dbReference type="InterPro" id="IPR049712">
    <property type="entry name" value="Poly_export"/>
</dbReference>
<dbReference type="InterPro" id="IPR003715">
    <property type="entry name" value="Poly_export_N"/>
</dbReference>
<dbReference type="EMBL" id="CP043451">
    <property type="protein sequence ID" value="QEM02037.1"/>
    <property type="molecule type" value="Genomic_DNA"/>
</dbReference>
<protein>
    <submittedName>
        <fullName evidence="4">Polysaccharide export protein</fullName>
    </submittedName>
</protein>
<dbReference type="EMBL" id="CP071880">
    <property type="protein sequence ID" value="QTE49231.1"/>
    <property type="molecule type" value="Genomic_DNA"/>
</dbReference>
<proteinExistence type="predicted"/>
<reference evidence="5 7" key="2">
    <citation type="submission" date="2021-03" db="EMBL/GenBank/DDBJ databases">
        <title>Mucilaginibacter strains isolated from gold and copper mining confer multi heavy-metal resistance.</title>
        <authorList>
            <person name="Li Y."/>
        </authorList>
    </citation>
    <scope>NUCLEOTIDE SEQUENCE [LARGE SCALE GENOMIC DNA]</scope>
    <source>
        <strain evidence="5 7">P2-4</strain>
    </source>
</reference>
<evidence type="ECO:0000313" key="6">
    <source>
        <dbReference type="Proteomes" id="UP000250557"/>
    </source>
</evidence>
<evidence type="ECO:0000259" key="2">
    <source>
        <dbReference type="Pfam" id="PF02563"/>
    </source>
</evidence>
<dbReference type="Gene3D" id="3.10.560.10">
    <property type="entry name" value="Outer membrane lipoprotein wza domain like"/>
    <property type="match status" value="1"/>
</dbReference>
<dbReference type="Pfam" id="PF02563">
    <property type="entry name" value="Poly_export"/>
    <property type="match status" value="1"/>
</dbReference>
<dbReference type="InterPro" id="IPR019554">
    <property type="entry name" value="Soluble_ligand-bd"/>
</dbReference>
<gene>
    <name evidence="4" type="ORF">DIU31_000335</name>
    <name evidence="5" type="ORF">J3L21_27430</name>
</gene>
<dbReference type="PROSITE" id="PS51257">
    <property type="entry name" value="PROKAR_LIPOPROTEIN"/>
    <property type="match status" value="1"/>
</dbReference>
<name>A0AAE6JAI7_9SPHI</name>
<dbReference type="PANTHER" id="PTHR33619:SF3">
    <property type="entry name" value="POLYSACCHARIDE EXPORT PROTEIN GFCE-RELATED"/>
    <property type="match status" value="1"/>
</dbReference>
<feature type="domain" description="Soluble ligand binding" evidence="3">
    <location>
        <begin position="158"/>
        <end position="212"/>
    </location>
</feature>
<evidence type="ECO:0000256" key="1">
    <source>
        <dbReference type="ARBA" id="ARBA00022729"/>
    </source>
</evidence>
<evidence type="ECO:0000259" key="3">
    <source>
        <dbReference type="Pfam" id="PF10531"/>
    </source>
</evidence>
<sequence length="273" mass="29963">MRKSHIVNSFLILFILFISAGLLSCNSAKKVKYFQDLADSGQMKTISKADYQPPVIQPDDILTIVVQTIDPQNTAAINVGNLPFPSTGTSLNPTSLSSVSQQPSLGILVDKDGFITIPILGKIKVAGYTTSEATEVIKAEAVKYYKEPTVIVRYANFKVSVTGEVLKPGMYVLPNEKVSVLDAIALAGDLTIFAKRDNVLLIRENKDGTKTPYRFNLKKSDIMSSPYFYLHQNDIIYVEPGPGKVSTTDASQARYYTLVGSLLSVLIVLFTRK</sequence>
<dbReference type="GO" id="GO:0015159">
    <property type="term" value="F:polysaccharide transmembrane transporter activity"/>
    <property type="evidence" value="ECO:0007669"/>
    <property type="project" value="InterPro"/>
</dbReference>
<dbReference type="RefSeq" id="WP_112652809.1">
    <property type="nucleotide sequence ID" value="NZ_CP043451.1"/>
</dbReference>
<dbReference type="Proteomes" id="UP000663940">
    <property type="component" value="Chromosome"/>
</dbReference>
<evidence type="ECO:0000313" key="5">
    <source>
        <dbReference type="EMBL" id="QTE49231.1"/>
    </source>
</evidence>
<feature type="domain" description="Polysaccharide export protein N-terminal" evidence="2">
    <location>
        <begin position="53"/>
        <end position="153"/>
    </location>
</feature>
<keyword evidence="7" id="KW-1185">Reference proteome</keyword>
<reference evidence="4 6" key="1">
    <citation type="submission" date="2019-08" db="EMBL/GenBank/DDBJ databases">
        <title>Comparative genome analysis confer to the adaptation heavy metal polluted environment.</title>
        <authorList>
            <person name="Li Y."/>
        </authorList>
    </citation>
    <scope>NUCLEOTIDE SEQUENCE [LARGE SCALE GENOMIC DNA]</scope>
    <source>
        <strain evidence="4 6">P2</strain>
    </source>
</reference>
<keyword evidence="1" id="KW-0732">Signal</keyword>
<dbReference type="Proteomes" id="UP000250557">
    <property type="component" value="Chromosome"/>
</dbReference>
<evidence type="ECO:0000313" key="7">
    <source>
        <dbReference type="Proteomes" id="UP000663940"/>
    </source>
</evidence>
<accession>A0AAE6JAI7</accession>
<dbReference type="AlphaFoldDB" id="A0AAE6JAI7"/>